<dbReference type="SUPFAM" id="SSF53756">
    <property type="entry name" value="UDP-Glycosyltransferase/glycogen phosphorylase"/>
    <property type="match status" value="1"/>
</dbReference>
<proteinExistence type="inferred from homology"/>
<dbReference type="PANTHER" id="PTHR21015:SF22">
    <property type="entry name" value="GLYCOSYLTRANSFERASE"/>
    <property type="match status" value="1"/>
</dbReference>
<organism evidence="3 4">
    <name type="scientific">Thermosphaera aggregans (strain DSM 11486 / M11TL)</name>
    <dbReference type="NCBI Taxonomy" id="633148"/>
    <lineage>
        <taxon>Archaea</taxon>
        <taxon>Thermoproteota</taxon>
        <taxon>Thermoprotei</taxon>
        <taxon>Desulfurococcales</taxon>
        <taxon>Desulfurococcaceae</taxon>
        <taxon>Thermosphaera</taxon>
    </lineage>
</organism>
<reference key="3">
    <citation type="submission" date="2010-02" db="EMBL/GenBank/DDBJ databases">
        <title>Complete genome sequence of Thermosphaera aggregans type strain (M11TL).</title>
        <authorList>
            <consortium name="US DOE Joint Genome Institute (JGI-PGF)"/>
            <person name="Spring S."/>
            <person name="Lapidus A."/>
            <person name="Munk C."/>
            <person name="Schroeder M."/>
            <person name="Glavina Del Rio T."/>
            <person name="Tice H."/>
            <person name="Copeland A."/>
            <person name="Cheng J.-F."/>
            <person name="Lucas S."/>
            <person name="Chen F."/>
            <person name="Nolan M."/>
            <person name="Bruce D."/>
            <person name="Goodwin L."/>
            <person name="Pitluck S."/>
            <person name="Ivanova N."/>
            <person name="Mavromatis K."/>
            <person name="Ovchinnikova G."/>
            <person name="Pati A."/>
            <person name="Chen A."/>
            <person name="Palaniappan K."/>
            <person name="Land M."/>
            <person name="Hauser L."/>
            <person name="Chang Y.-J."/>
            <person name="Jeffries C.C."/>
            <person name="Brettin T."/>
            <person name="Detter J.C."/>
            <person name="Tapia R."/>
            <person name="Han C."/>
            <person name="Chain P."/>
            <person name="Heimerl T."/>
            <person name="Weik F."/>
            <person name="Goker M."/>
            <person name="Rachel R."/>
            <person name="Bristow J."/>
            <person name="Eisen J.A."/>
            <person name="Markowitz V."/>
            <person name="Hugenholtz P."/>
            <person name="Kyrpides N.C."/>
            <person name="Klenk H.-P."/>
        </authorList>
    </citation>
    <scope>NUCLEOTIDE SEQUENCE</scope>
    <source>
        <strain>DSM 11486</strain>
    </source>
</reference>
<dbReference type="Pfam" id="PF04101">
    <property type="entry name" value="Glyco_tran_28_C"/>
    <property type="match status" value="1"/>
</dbReference>
<dbReference type="KEGG" id="tag:Tagg_0948"/>
<sequence>MKGLVIAGYGGHAGYAFAMAYELARRGVELDVLLPKGYEHLSSKFTGLGRTRYAVLPRKPLEPFYRGIHRWLLAFSNTLSLVKENYDFVFAAGSNFSIPASTWLKTLRNIPVYVVEDVNRFSRPAKAVRLLHMLGARVLLHWREQRELYRDGVVVGPLYEPVLSKPSDMGYLLVTLGTLGSKEVFEAVTNLNYKIAVVQTGDIDPRAYAVRRPDWVFFKYVDDFHRWIAGASIVVTHPGTTAVTARLAYGKPVVLVYTKRHSPLYPKKDVEMLAKMLKAAFIDEVTPENLEAAIQEAIRLEKPVYENGARNASELILKECFKNAETRRS</sequence>
<keyword evidence="4" id="KW-1185">Reference proteome</keyword>
<dbReference type="GeneID" id="9165968"/>
<name>D5U270_THEAM</name>
<dbReference type="GO" id="GO:0016758">
    <property type="term" value="F:hexosyltransferase activity"/>
    <property type="evidence" value="ECO:0007669"/>
    <property type="project" value="InterPro"/>
</dbReference>
<dbReference type="RefSeq" id="WP_013129813.1">
    <property type="nucleotide sequence ID" value="NC_014160.1"/>
</dbReference>
<evidence type="ECO:0000256" key="1">
    <source>
        <dbReference type="ARBA" id="ARBA00006962"/>
    </source>
</evidence>
<dbReference type="PANTHER" id="PTHR21015">
    <property type="entry name" value="UDP-N-ACETYLGLUCOSAMINE--N-ACETYLMURAMYL-(PENTAPEPTIDE) PYROPHOSPHORYL-UNDECAPRENOL N-ACETYLGLUCOSAMINE TRANSFERASE 1"/>
    <property type="match status" value="1"/>
</dbReference>
<evidence type="ECO:0000313" key="3">
    <source>
        <dbReference type="EMBL" id="ADG91220.1"/>
    </source>
</evidence>
<dbReference type="AlphaFoldDB" id="D5U270"/>
<protein>
    <submittedName>
        <fullName evidence="3">Glycosyltransferase 28 domain protein</fullName>
    </submittedName>
</protein>
<dbReference type="Proteomes" id="UP000002376">
    <property type="component" value="Chromosome"/>
</dbReference>
<dbReference type="STRING" id="633148.Tagg_0948"/>
<feature type="domain" description="Glycosyl transferase family 28 C-terminal" evidence="2">
    <location>
        <begin position="213"/>
        <end position="310"/>
    </location>
</feature>
<dbReference type="HOGENOM" id="CLU_873241_0_0_2"/>
<dbReference type="eggNOG" id="arCOG01394">
    <property type="taxonomic scope" value="Archaea"/>
</dbReference>
<reference evidence="4" key="2">
    <citation type="journal article" date="2010" name="Stand. Genomic Sci.">
        <title>Complete genome sequence of Thermosphaera aggregans type strain (M11TLT).</title>
        <authorList>
            <person name="Spring S."/>
            <person name="Rachel R."/>
            <person name="Lapidus A."/>
            <person name="Davenport K."/>
            <person name="Tice H."/>
            <person name="Copeland A."/>
            <person name="Cheng J.-F."/>
            <person name="Lucas S."/>
            <person name="Chen F."/>
            <person name="Nolan M."/>
            <person name="Bruce D."/>
            <person name="Goodwin L."/>
            <person name="Pitluck S."/>
            <person name="Ivanova N."/>
            <person name="Mavromatis K."/>
            <person name="Ovchinnikova G."/>
            <person name="Pati A."/>
            <person name="Chen A."/>
            <person name="Palaniappan K."/>
            <person name="Land M."/>
            <person name="Hauser L."/>
            <person name="Chang Y.-J."/>
            <person name="Jeffries C.C."/>
            <person name="Brettin T."/>
            <person name="Detter J.C."/>
            <person name="Tapia R."/>
            <person name="Han C."/>
            <person name="Heimerl T."/>
            <person name="Weikl F."/>
            <person name="Brambilla E."/>
            <person name="Goker M."/>
            <person name="Bristow J."/>
            <person name="Eisen J.A."/>
            <person name="Markowitz V."/>
            <person name="Hugenholtz P."/>
            <person name="Kyrpides N.C."/>
            <person name="Klenk H.-P."/>
        </authorList>
    </citation>
    <scope>NUCLEOTIDE SEQUENCE [LARGE SCALE GENOMIC DNA]</scope>
    <source>
        <strain evidence="4">DSM 11486 / M11TL</strain>
    </source>
</reference>
<evidence type="ECO:0000259" key="2">
    <source>
        <dbReference type="Pfam" id="PF04101"/>
    </source>
</evidence>
<gene>
    <name evidence="3" type="ordered locus">Tagg_0948</name>
</gene>
<dbReference type="InterPro" id="IPR007235">
    <property type="entry name" value="Glyco_trans_28_C"/>
</dbReference>
<keyword evidence="3" id="KW-0808">Transferase</keyword>
<dbReference type="EMBL" id="CP001939">
    <property type="protein sequence ID" value="ADG91220.1"/>
    <property type="molecule type" value="Genomic_DNA"/>
</dbReference>
<reference evidence="3 4" key="1">
    <citation type="journal article" date="2010" name="Stand. Genomic Sci.">
        <title>Complete genome sequence of Thermosphaera aggregans type strain (M11TL).</title>
        <authorList>
            <person name="Spring S."/>
            <person name="Rachel R."/>
            <person name="Lapidus A."/>
            <person name="Davenport K."/>
            <person name="Tice H."/>
            <person name="Copeland A."/>
            <person name="Cheng J.F."/>
            <person name="Lucas S."/>
            <person name="Chen F."/>
            <person name="Nolan M."/>
            <person name="Bruce D."/>
            <person name="Goodwin L."/>
            <person name="Pitluck S."/>
            <person name="Ivanova N."/>
            <person name="Mavromatis K."/>
            <person name="Ovchinnikova G."/>
            <person name="Pati A."/>
            <person name="Chen A."/>
            <person name="Palaniappan K."/>
            <person name="Land M."/>
            <person name="Hauser L."/>
            <person name="Chang Y.J."/>
            <person name="Jeffries C.C."/>
            <person name="Brettin T."/>
            <person name="Detter J.C."/>
            <person name="Tapia R."/>
            <person name="Han C."/>
            <person name="Heimerl T."/>
            <person name="Weikl F."/>
            <person name="Brambilla E."/>
            <person name="Goker M."/>
            <person name="Bristow J."/>
            <person name="Eisen J.A."/>
            <person name="Markowitz V."/>
            <person name="Hugenholtz P."/>
            <person name="Kyrpides N.C."/>
            <person name="Klenk H.P."/>
        </authorList>
    </citation>
    <scope>NUCLEOTIDE SEQUENCE [LARGE SCALE GENOMIC DNA]</scope>
    <source>
        <strain evidence="4">DSM 11486 / M11TL</strain>
    </source>
</reference>
<accession>D5U270</accession>
<evidence type="ECO:0000313" key="4">
    <source>
        <dbReference type="Proteomes" id="UP000002376"/>
    </source>
</evidence>
<comment type="similarity">
    <text evidence="1">Belongs to the glycosyltransferase 28 family.</text>
</comment>
<dbReference type="Gene3D" id="3.40.50.2000">
    <property type="entry name" value="Glycogen Phosphorylase B"/>
    <property type="match status" value="2"/>
</dbReference>